<evidence type="ECO:0000313" key="13">
    <source>
        <dbReference type="EMBL" id="EHP45528.1"/>
    </source>
</evidence>
<evidence type="ECO:0000313" key="14">
    <source>
        <dbReference type="Proteomes" id="UP000004892"/>
    </source>
</evidence>
<dbReference type="InterPro" id="IPR037066">
    <property type="entry name" value="Plug_dom_sf"/>
</dbReference>
<dbReference type="InterPro" id="IPR008969">
    <property type="entry name" value="CarboxyPept-like_regulatory"/>
</dbReference>
<dbReference type="EMBL" id="ADMC01000030">
    <property type="protein sequence ID" value="EHP45528.1"/>
    <property type="molecule type" value="Genomic_DNA"/>
</dbReference>
<dbReference type="InterPro" id="IPR012910">
    <property type="entry name" value="Plug_dom"/>
</dbReference>
<dbReference type="HOGENOM" id="CLU_004317_0_2_10"/>
<protein>
    <submittedName>
        <fullName evidence="13">SusC/RagA family TonB-linked outer membrane protein</fullName>
    </submittedName>
</protein>
<evidence type="ECO:0000259" key="11">
    <source>
        <dbReference type="Pfam" id="PF00593"/>
    </source>
</evidence>
<dbReference type="SUPFAM" id="SSF49464">
    <property type="entry name" value="Carboxypeptidase regulatory domain-like"/>
    <property type="match status" value="1"/>
</dbReference>
<dbReference type="PROSITE" id="PS52016">
    <property type="entry name" value="TONB_DEPENDENT_REC_3"/>
    <property type="match status" value="1"/>
</dbReference>
<dbReference type="Proteomes" id="UP000004892">
    <property type="component" value="Unassembled WGS sequence"/>
</dbReference>
<evidence type="ECO:0000256" key="5">
    <source>
        <dbReference type="ARBA" id="ARBA00023077"/>
    </source>
</evidence>
<dbReference type="GeneID" id="98070346"/>
<dbReference type="STRING" id="742817.HMPREF9449_02821"/>
<dbReference type="InterPro" id="IPR039426">
    <property type="entry name" value="TonB-dep_rcpt-like"/>
</dbReference>
<dbReference type="Pfam" id="PF00593">
    <property type="entry name" value="TonB_dep_Rec_b-barrel"/>
    <property type="match status" value="1"/>
</dbReference>
<dbReference type="Pfam" id="PF07715">
    <property type="entry name" value="Plug"/>
    <property type="match status" value="1"/>
</dbReference>
<keyword evidence="10" id="KW-0732">Signal</keyword>
<sequence>MKRKKLTQTLFPILSFILLLNLNSFGQEINLTGKVTDAADGQSLPGVSVIIKGTYTGTATDVDGNYNLKVKPGDVLEFSFIGYKPQTVTITNQRVLDIALQEDLQELQEVVVIGYGQVRKNDATGSVIAINANDFNPGVMSSPQDLLIGKTPGVQITTGGGAPGDGATIRIRGGSSMRASNDPLIVVDGVPLDNSGINGMRNPLNSINPADIESFTVLKDASSTAIYGARASNGVIIITTKQGKKGQPFRVNYSGQVGISWKEGKIDVMNADEFRETVRKQFAGNPNIINNLGTDNTDWQKEIYRVAASNDHNLDFSGSKFDTPFRLSVGYTNQRGILKTTNLKRVTGALNVNPSFFDDFLKINIHAKGMYIKNNFGNTESIGEALLFDPTRPVMDGNERFGGYFTWTQATTGNPNIIATKNPVAHLKQHSDKSKVKRFIGNIQFDYRLHFFQDMRANLNLAYDYSKSDGKVIEPEDASWTYDEIHGSGYHKEYNEKKHNELLEFYLNYNKNIEEIYSTIDVVAGYSWQHFKKSSRSYATNTAGNYVKENNEDASENYLLSFFGRLNYTFMDRYLLTFTLRGDGSSRFAKSQRWGTFPSLALAWRIDQEDFMNRFENLSTLKLRLGYGITGQQDIIGNDYPYLPNYTISNDKAQYQFGNEFVYTLRPNGYDANIKWEETTTWNVALDFGFYNNRINGSIDYYYRKTKDLLNEIPVAAGSNLTNKLVTNVGDLSNQGFEFNLNAIPITNDSWHWEVNVNMSYNKNKIIKLIRNKDPNYVGVLTGGISGGTGSTIQIHSEGHSSNAFYVYHQVYDENGKPLEGVYVDLNGDGIINQLDLYRYKSPAPKWLAGFSSYLKYKNWDLNIAGRFSFGNYVYNNVQSNGALYSRMYDNTGFYSNIPTAVSKTNFREAQYFSDYYVQNASFMKLDNITLGYNFQKLWKNRIDLRVFAIMQNVFTITRYKGLDPEIFNGIDNNVYPRPRTFLVGVNLGF</sequence>
<evidence type="ECO:0000256" key="9">
    <source>
        <dbReference type="RuleBase" id="RU003357"/>
    </source>
</evidence>
<keyword evidence="5 9" id="KW-0798">TonB box</keyword>
<feature type="chain" id="PRO_5003548781" evidence="10">
    <location>
        <begin position="27"/>
        <end position="990"/>
    </location>
</feature>
<dbReference type="Gene3D" id="2.170.130.10">
    <property type="entry name" value="TonB-dependent receptor, plug domain"/>
    <property type="match status" value="1"/>
</dbReference>
<comment type="similarity">
    <text evidence="8 9">Belongs to the TonB-dependent receptor family.</text>
</comment>
<proteinExistence type="inferred from homology"/>
<keyword evidence="4 8" id="KW-0812">Transmembrane</keyword>
<evidence type="ECO:0000259" key="12">
    <source>
        <dbReference type="Pfam" id="PF07715"/>
    </source>
</evidence>
<comment type="caution">
    <text evidence="13">The sequence shown here is derived from an EMBL/GenBank/DDBJ whole genome shotgun (WGS) entry which is preliminary data.</text>
</comment>
<evidence type="ECO:0000256" key="7">
    <source>
        <dbReference type="ARBA" id="ARBA00023237"/>
    </source>
</evidence>
<evidence type="ECO:0000256" key="3">
    <source>
        <dbReference type="ARBA" id="ARBA00022452"/>
    </source>
</evidence>
<evidence type="ECO:0000256" key="4">
    <source>
        <dbReference type="ARBA" id="ARBA00022692"/>
    </source>
</evidence>
<dbReference type="FunFam" id="2.60.40.1120:FF:000003">
    <property type="entry name" value="Outer membrane protein Omp121"/>
    <property type="match status" value="1"/>
</dbReference>
<keyword evidence="7 8" id="KW-0998">Cell outer membrane</keyword>
<keyword evidence="14" id="KW-1185">Reference proteome</keyword>
<evidence type="ECO:0000256" key="6">
    <source>
        <dbReference type="ARBA" id="ARBA00023136"/>
    </source>
</evidence>
<dbReference type="Gene3D" id="2.40.170.20">
    <property type="entry name" value="TonB-dependent receptor, beta-barrel domain"/>
    <property type="match status" value="1"/>
</dbReference>
<gene>
    <name evidence="13" type="ORF">HMPREF9449_02821</name>
</gene>
<keyword evidence="2 8" id="KW-0813">Transport</keyword>
<feature type="domain" description="TonB-dependent receptor-like beta-barrel" evidence="11">
    <location>
        <begin position="401"/>
        <end position="945"/>
    </location>
</feature>
<dbReference type="eggNOG" id="COG4771">
    <property type="taxonomic scope" value="Bacteria"/>
</dbReference>
<comment type="subcellular location">
    <subcellularLocation>
        <location evidence="1 8">Cell outer membrane</location>
        <topology evidence="1 8">Multi-pass membrane protein</topology>
    </subcellularLocation>
</comment>
<feature type="domain" description="TonB-dependent receptor plug" evidence="12">
    <location>
        <begin position="120"/>
        <end position="235"/>
    </location>
</feature>
<keyword evidence="6 8" id="KW-0472">Membrane</keyword>
<dbReference type="InterPro" id="IPR023996">
    <property type="entry name" value="TonB-dep_OMP_SusC/RagA"/>
</dbReference>
<dbReference type="AlphaFoldDB" id="H1DKN5"/>
<evidence type="ECO:0000256" key="10">
    <source>
        <dbReference type="SAM" id="SignalP"/>
    </source>
</evidence>
<dbReference type="NCBIfam" id="TIGR04056">
    <property type="entry name" value="OMP_RagA_SusC"/>
    <property type="match status" value="1"/>
</dbReference>
<dbReference type="NCBIfam" id="TIGR04057">
    <property type="entry name" value="SusC_RagA_signa"/>
    <property type="match status" value="1"/>
</dbReference>
<dbReference type="InterPro" id="IPR023997">
    <property type="entry name" value="TonB-dep_OMP_SusC/RagA_CS"/>
</dbReference>
<evidence type="ECO:0000256" key="8">
    <source>
        <dbReference type="PROSITE-ProRule" id="PRU01360"/>
    </source>
</evidence>
<keyword evidence="3 8" id="KW-1134">Transmembrane beta strand</keyword>
<accession>H1DKN5</accession>
<dbReference type="PATRIC" id="fig|742817.3.peg.3013"/>
<evidence type="ECO:0000256" key="2">
    <source>
        <dbReference type="ARBA" id="ARBA00022448"/>
    </source>
</evidence>
<dbReference type="SUPFAM" id="SSF56935">
    <property type="entry name" value="Porins"/>
    <property type="match status" value="1"/>
</dbReference>
<dbReference type="Pfam" id="PF13715">
    <property type="entry name" value="CarbopepD_reg_2"/>
    <property type="match status" value="1"/>
</dbReference>
<feature type="signal peptide" evidence="10">
    <location>
        <begin position="1"/>
        <end position="26"/>
    </location>
</feature>
<name>H1DKN5_9BACT</name>
<dbReference type="GO" id="GO:0009279">
    <property type="term" value="C:cell outer membrane"/>
    <property type="evidence" value="ECO:0007669"/>
    <property type="project" value="UniProtKB-SubCell"/>
</dbReference>
<reference evidence="13 14" key="1">
    <citation type="submission" date="2012-01" db="EMBL/GenBank/DDBJ databases">
        <title>The Genome Sequence of Odoribacter laneus YIT 12061.</title>
        <authorList>
            <consortium name="The Broad Institute Genome Sequencing Platform"/>
            <person name="Earl A."/>
            <person name="Ward D."/>
            <person name="Feldgarden M."/>
            <person name="Gevers D."/>
            <person name="Morotomi M."/>
            <person name="Young S.K."/>
            <person name="Zeng Q."/>
            <person name="Gargeya S."/>
            <person name="Fitzgerald M."/>
            <person name="Haas B."/>
            <person name="Abouelleil A."/>
            <person name="Alvarado L."/>
            <person name="Arachchi H.M."/>
            <person name="Berlin A."/>
            <person name="Chapman S.B."/>
            <person name="Gearin G."/>
            <person name="Goldberg J."/>
            <person name="Griggs A."/>
            <person name="Gujja S."/>
            <person name="Hansen M."/>
            <person name="Heiman D."/>
            <person name="Howarth C."/>
            <person name="Larimer J."/>
            <person name="Lui A."/>
            <person name="MacDonald P.J.P."/>
            <person name="McCowen C."/>
            <person name="Montmayeur A."/>
            <person name="Murphy C."/>
            <person name="Neiman D."/>
            <person name="Pearson M."/>
            <person name="Priest M."/>
            <person name="Roberts A."/>
            <person name="Saif S."/>
            <person name="Shea T."/>
            <person name="Sisk P."/>
            <person name="Stolte C."/>
            <person name="Sykes S."/>
            <person name="Wortman J."/>
            <person name="Nusbaum C."/>
            <person name="Birren B."/>
        </authorList>
    </citation>
    <scope>NUCLEOTIDE SEQUENCE [LARGE SCALE GENOMIC DNA]</scope>
    <source>
        <strain evidence="13 14">YIT 12061</strain>
    </source>
</reference>
<organism evidence="13 14">
    <name type="scientific">Odoribacter laneus YIT 12061</name>
    <dbReference type="NCBI Taxonomy" id="742817"/>
    <lineage>
        <taxon>Bacteria</taxon>
        <taxon>Pseudomonadati</taxon>
        <taxon>Bacteroidota</taxon>
        <taxon>Bacteroidia</taxon>
        <taxon>Bacteroidales</taxon>
        <taxon>Odoribacteraceae</taxon>
        <taxon>Odoribacter</taxon>
    </lineage>
</organism>
<dbReference type="InterPro" id="IPR000531">
    <property type="entry name" value="Beta-barrel_TonB"/>
</dbReference>
<dbReference type="InterPro" id="IPR036942">
    <property type="entry name" value="Beta-barrel_TonB_sf"/>
</dbReference>
<dbReference type="RefSeq" id="WP_009137964.1">
    <property type="nucleotide sequence ID" value="NZ_JH594597.1"/>
</dbReference>
<dbReference type="Gene3D" id="2.60.40.1120">
    <property type="entry name" value="Carboxypeptidase-like, regulatory domain"/>
    <property type="match status" value="1"/>
</dbReference>
<evidence type="ECO:0000256" key="1">
    <source>
        <dbReference type="ARBA" id="ARBA00004571"/>
    </source>
</evidence>